<proteinExistence type="predicted"/>
<accession>A0A067TLY0</accession>
<dbReference type="STRING" id="685588.A0A067TLY0"/>
<protein>
    <submittedName>
        <fullName evidence="1">Uncharacterized protein</fullName>
    </submittedName>
</protein>
<dbReference type="OrthoDB" id="439046at2759"/>
<reference evidence="2" key="1">
    <citation type="journal article" date="2014" name="Proc. Natl. Acad. Sci. U.S.A.">
        <title>Extensive sampling of basidiomycete genomes demonstrates inadequacy of the white-rot/brown-rot paradigm for wood decay fungi.</title>
        <authorList>
            <person name="Riley R."/>
            <person name="Salamov A.A."/>
            <person name="Brown D.W."/>
            <person name="Nagy L.G."/>
            <person name="Floudas D."/>
            <person name="Held B.W."/>
            <person name="Levasseur A."/>
            <person name="Lombard V."/>
            <person name="Morin E."/>
            <person name="Otillar R."/>
            <person name="Lindquist E.A."/>
            <person name="Sun H."/>
            <person name="LaButti K.M."/>
            <person name="Schmutz J."/>
            <person name="Jabbour D."/>
            <person name="Luo H."/>
            <person name="Baker S.E."/>
            <person name="Pisabarro A.G."/>
            <person name="Walton J.D."/>
            <person name="Blanchette R.A."/>
            <person name="Henrissat B."/>
            <person name="Martin F."/>
            <person name="Cullen D."/>
            <person name="Hibbett D.S."/>
            <person name="Grigoriev I.V."/>
        </authorList>
    </citation>
    <scope>NUCLEOTIDE SEQUENCE [LARGE SCALE GENOMIC DNA]</scope>
    <source>
        <strain evidence="2">CBS 339.88</strain>
    </source>
</reference>
<gene>
    <name evidence="1" type="ORF">GALMADRAFT_703564</name>
</gene>
<evidence type="ECO:0000313" key="2">
    <source>
        <dbReference type="Proteomes" id="UP000027222"/>
    </source>
</evidence>
<name>A0A067TLY0_GALM3</name>
<dbReference type="AlphaFoldDB" id="A0A067TLY0"/>
<keyword evidence="2" id="KW-1185">Reference proteome</keyword>
<dbReference type="EMBL" id="KL142368">
    <property type="protein sequence ID" value="KDR84240.1"/>
    <property type="molecule type" value="Genomic_DNA"/>
</dbReference>
<dbReference type="HOGENOM" id="CLU_1875584_0_0_1"/>
<sequence length="136" mass="15321">MIERYSDPPDSQPFFLAQDILSRKGVFEKQLDTALQALTAEVDKEANDVLAKSRQLTYYQKWKPAKDHKFPTNLPHLPEGSEEILAQWQNLSPKASAAYLTKLAIESNRIEGAFLLAEESAEDLIRRGITEGAMIC</sequence>
<organism evidence="1 2">
    <name type="scientific">Galerina marginata (strain CBS 339.88)</name>
    <dbReference type="NCBI Taxonomy" id="685588"/>
    <lineage>
        <taxon>Eukaryota</taxon>
        <taxon>Fungi</taxon>
        <taxon>Dikarya</taxon>
        <taxon>Basidiomycota</taxon>
        <taxon>Agaricomycotina</taxon>
        <taxon>Agaricomycetes</taxon>
        <taxon>Agaricomycetidae</taxon>
        <taxon>Agaricales</taxon>
        <taxon>Agaricineae</taxon>
        <taxon>Strophariaceae</taxon>
        <taxon>Galerina</taxon>
    </lineage>
</organism>
<dbReference type="Proteomes" id="UP000027222">
    <property type="component" value="Unassembled WGS sequence"/>
</dbReference>
<evidence type="ECO:0000313" key="1">
    <source>
        <dbReference type="EMBL" id="KDR84240.1"/>
    </source>
</evidence>